<dbReference type="EMBL" id="BKZQ01000007">
    <property type="protein sequence ID" value="GER69529.1"/>
    <property type="molecule type" value="Genomic_DNA"/>
</dbReference>
<feature type="region of interest" description="Disordered" evidence="1">
    <location>
        <begin position="63"/>
        <end position="82"/>
    </location>
</feature>
<protein>
    <recommendedName>
        <fullName evidence="4">YwdI family protein</fullName>
    </recommendedName>
</protein>
<dbReference type="AlphaFoldDB" id="A0A5J4JDW5"/>
<evidence type="ECO:0008006" key="4">
    <source>
        <dbReference type="Google" id="ProtNLM"/>
    </source>
</evidence>
<evidence type="ECO:0000256" key="1">
    <source>
        <dbReference type="SAM" id="MobiDB-lite"/>
    </source>
</evidence>
<dbReference type="Pfam" id="PF17261">
    <property type="entry name" value="DUF5327"/>
    <property type="match status" value="1"/>
</dbReference>
<sequence>MAITTKTLLAKIEQELAKAKQGESTKKIREHVYAIKALCEILLESGEEEKAISSSVSMPQTVLKTEPLKMEDGANGDSIFDF</sequence>
<reference evidence="2 3" key="1">
    <citation type="submission" date="2019-09" db="EMBL/GenBank/DDBJ databases">
        <title>Draft genome sequence of Bacillus sp. JC-7.</title>
        <authorList>
            <person name="Tanaka N."/>
            <person name="Shiwa Y."/>
            <person name="Fujita N."/>
            <person name="Tanasupawat S."/>
        </authorList>
    </citation>
    <scope>NUCLEOTIDE SEQUENCE [LARGE SCALE GENOMIC DNA]</scope>
    <source>
        <strain evidence="2 3">JC-7</strain>
    </source>
</reference>
<accession>A0A5J4JDW5</accession>
<organism evidence="2 3">
    <name type="scientific">Weizmannia acidilactici</name>
    <dbReference type="NCBI Taxonomy" id="2607726"/>
    <lineage>
        <taxon>Bacteria</taxon>
        <taxon>Bacillati</taxon>
        <taxon>Bacillota</taxon>
        <taxon>Bacilli</taxon>
        <taxon>Bacillales</taxon>
        <taxon>Bacillaceae</taxon>
        <taxon>Heyndrickxia</taxon>
    </lineage>
</organism>
<name>A0A5J4JDW5_9BACI</name>
<gene>
    <name evidence="2" type="ORF">BpJC7_08320</name>
</gene>
<evidence type="ECO:0000313" key="3">
    <source>
        <dbReference type="Proteomes" id="UP000391919"/>
    </source>
</evidence>
<dbReference type="RefSeq" id="WP_151697561.1">
    <property type="nucleotide sequence ID" value="NZ_BKZP01000006.1"/>
</dbReference>
<evidence type="ECO:0000313" key="2">
    <source>
        <dbReference type="EMBL" id="GER69529.1"/>
    </source>
</evidence>
<comment type="caution">
    <text evidence="2">The sequence shown here is derived from an EMBL/GenBank/DDBJ whole genome shotgun (WGS) entry which is preliminary data.</text>
</comment>
<dbReference type="Proteomes" id="UP000391919">
    <property type="component" value="Unassembled WGS sequence"/>
</dbReference>
<keyword evidence="3" id="KW-1185">Reference proteome</keyword>
<dbReference type="InterPro" id="IPR035218">
    <property type="entry name" value="DUF5327"/>
</dbReference>
<proteinExistence type="predicted"/>